<dbReference type="InterPro" id="IPR029471">
    <property type="entry name" value="HNH_5"/>
</dbReference>
<keyword evidence="2" id="KW-0255">Endonuclease</keyword>
<feature type="domain" description="HNH endonuclease 5" evidence="1">
    <location>
        <begin position="12"/>
        <end position="61"/>
    </location>
</feature>
<dbReference type="AlphaFoldDB" id="A0AA95HXA3"/>
<keyword evidence="2" id="KW-0378">Hydrolase</keyword>
<organism evidence="2 3">
    <name type="scientific">Phocaeicola dorei</name>
    <dbReference type="NCBI Taxonomy" id="357276"/>
    <lineage>
        <taxon>Bacteria</taxon>
        <taxon>Pseudomonadati</taxon>
        <taxon>Bacteroidota</taxon>
        <taxon>Bacteroidia</taxon>
        <taxon>Bacteroidales</taxon>
        <taxon>Bacteroidaceae</taxon>
        <taxon>Phocaeicola</taxon>
    </lineage>
</organism>
<dbReference type="GO" id="GO:0004519">
    <property type="term" value="F:endonuclease activity"/>
    <property type="evidence" value="ECO:0007669"/>
    <property type="project" value="UniProtKB-KW"/>
</dbReference>
<evidence type="ECO:0000313" key="3">
    <source>
        <dbReference type="Proteomes" id="UP001177934"/>
    </source>
</evidence>
<dbReference type="EMBL" id="CP126056">
    <property type="protein sequence ID" value="WHX11115.1"/>
    <property type="molecule type" value="Genomic_DNA"/>
</dbReference>
<dbReference type="Proteomes" id="UP001177934">
    <property type="component" value="Chromosome"/>
</dbReference>
<evidence type="ECO:0000259" key="1">
    <source>
        <dbReference type="Pfam" id="PF14279"/>
    </source>
</evidence>
<protein>
    <submittedName>
        <fullName evidence="2">HNH endonuclease</fullName>
    </submittedName>
</protein>
<dbReference type="Pfam" id="PF14279">
    <property type="entry name" value="HNH_5"/>
    <property type="match status" value="1"/>
</dbReference>
<gene>
    <name evidence="2" type="ORF">QNN11_07155</name>
</gene>
<proteinExistence type="predicted"/>
<reference evidence="2" key="1">
    <citation type="journal article" date="2023" name="Nat. Commun.">
        <title>Identification of a novel Human Milk Oligosaccharides utilization cluster in the infant gut commensal Bacteroides dorei.</title>
        <authorList>
            <person name="Kijner S."/>
            <person name="Ennis D."/>
            <person name="Shmorak S."/>
            <person name="Florentin A."/>
            <person name="Yassour M."/>
        </authorList>
    </citation>
    <scope>NUCLEOTIDE SEQUENCE</scope>
    <source>
        <strain evidence="2">2</strain>
    </source>
</reference>
<accession>A0AA95HXA3</accession>
<keyword evidence="2" id="KW-0540">Nuclease</keyword>
<sequence>MAKTEIENMGYCIICRRNNVSLSDEHVIPDSIGGYYHIHTVCKECNSKLGDNVDVKLLNHTLIKLHRFSKRMRGKTGYIPNPFDVKSTTDTGQAVRVEDKNGVLTPFLLPDIKSNADGSHIQITLDRRAEEDIEKIIAKKLKKQGITSKTHQFVETRTYHEFKPTITSTLSFDLEEFKLGILKIAYEFAVDSLPDFINDKNAIIISEILLNQDISRLSTIQFIGDGFENIIQPVFGNLIDFSNKDRHYLFLIETEEKLVCFVNLFNIISIGLVLSEKQKFLKDDFIVGINDINAAVFNKFTSIEIFNKTRHSLEYQFQYSFSSLEEAHTFSMLIKNCCFKHFTLGNKTPLFFRNGSIAYEDFSLKLIEIQDVNDLYDNGTFVVEYKMDEELYVKCLQNDILVRVSSIKTINHLSIL</sequence>
<dbReference type="RefSeq" id="WP_118037971.1">
    <property type="nucleotide sequence ID" value="NZ_CAXSLT010000001.1"/>
</dbReference>
<evidence type="ECO:0000313" key="2">
    <source>
        <dbReference type="EMBL" id="WHX11115.1"/>
    </source>
</evidence>
<name>A0AA95HXA3_9BACT</name>